<dbReference type="OMA" id="TWMCEAH"/>
<dbReference type="PROSITE" id="PS51324">
    <property type="entry name" value="ERV_ALR"/>
    <property type="match status" value="1"/>
</dbReference>
<evidence type="ECO:0000256" key="2">
    <source>
        <dbReference type="ARBA" id="ARBA00004569"/>
    </source>
</evidence>
<dbReference type="EMBL" id="VCGU01000002">
    <property type="protein sequence ID" value="TRY79087.1"/>
    <property type="molecule type" value="Genomic_DNA"/>
</dbReference>
<keyword evidence="5 9" id="KW-0560">Oxidoreductase</keyword>
<keyword evidence="6" id="KW-0496">Mitochondrion</keyword>
<name>A0A553PN29_TIGCA</name>
<evidence type="ECO:0000256" key="9">
    <source>
        <dbReference type="RuleBase" id="RU371123"/>
    </source>
</evidence>
<evidence type="ECO:0000256" key="8">
    <source>
        <dbReference type="ARBA" id="ARBA00048864"/>
    </source>
</evidence>
<dbReference type="EC" id="1.8.3.2" evidence="9"/>
<comment type="caution">
    <text evidence="11">The sequence shown here is derived from an EMBL/GenBank/DDBJ whole genome shotgun (WGS) entry which is preliminary data.</text>
</comment>
<evidence type="ECO:0000313" key="11">
    <source>
        <dbReference type="EMBL" id="TRY79087.1"/>
    </source>
</evidence>
<dbReference type="AlphaFoldDB" id="A0A553PN29"/>
<dbReference type="PANTHER" id="PTHR12645:SF0">
    <property type="entry name" value="FAD-LINKED SULFHYDRYL OXIDASE ALR"/>
    <property type="match status" value="1"/>
</dbReference>
<comment type="subcellular location">
    <subcellularLocation>
        <location evidence="2">Mitochondrion intermembrane space</location>
    </subcellularLocation>
</comment>
<keyword evidence="7" id="KW-1015">Disulfide bond</keyword>
<evidence type="ECO:0000256" key="7">
    <source>
        <dbReference type="ARBA" id="ARBA00023157"/>
    </source>
</evidence>
<dbReference type="GO" id="GO:0016971">
    <property type="term" value="F:flavin-dependent sulfhydryl oxidase activity"/>
    <property type="evidence" value="ECO:0007669"/>
    <property type="project" value="InterPro"/>
</dbReference>
<dbReference type="PANTHER" id="PTHR12645">
    <property type="entry name" value="ALR/ERV"/>
    <property type="match status" value="1"/>
</dbReference>
<dbReference type="OrthoDB" id="17199at2759"/>
<evidence type="ECO:0000259" key="10">
    <source>
        <dbReference type="PROSITE" id="PS51324"/>
    </source>
</evidence>
<comment type="cofactor">
    <cofactor evidence="1 9">
        <name>FAD</name>
        <dbReference type="ChEBI" id="CHEBI:57692"/>
    </cofactor>
</comment>
<evidence type="ECO:0000313" key="12">
    <source>
        <dbReference type="Proteomes" id="UP000318571"/>
    </source>
</evidence>
<feature type="domain" description="ERV/ALR sulfhydryl oxidase" evidence="10">
    <location>
        <begin position="83"/>
        <end position="183"/>
    </location>
</feature>
<dbReference type="SUPFAM" id="SSF69000">
    <property type="entry name" value="FAD-dependent thiol oxidase"/>
    <property type="match status" value="1"/>
</dbReference>
<dbReference type="GO" id="GO:0005758">
    <property type="term" value="C:mitochondrial intermembrane space"/>
    <property type="evidence" value="ECO:0007669"/>
    <property type="project" value="UniProtKB-SubCell"/>
</dbReference>
<gene>
    <name evidence="11" type="ORF">TCAL_12623</name>
</gene>
<dbReference type="InterPro" id="IPR036774">
    <property type="entry name" value="ERV/ALR_sulphydryl_oxid_sf"/>
</dbReference>
<dbReference type="InterPro" id="IPR039799">
    <property type="entry name" value="ALR/ERV"/>
</dbReference>
<evidence type="ECO:0000256" key="5">
    <source>
        <dbReference type="ARBA" id="ARBA00023002"/>
    </source>
</evidence>
<comment type="catalytic activity">
    <reaction evidence="8 9">
        <text>2 R'C(R)SH + O2 = R'C(R)S-S(R)CR' + H2O2</text>
        <dbReference type="Rhea" id="RHEA:17357"/>
        <dbReference type="ChEBI" id="CHEBI:15379"/>
        <dbReference type="ChEBI" id="CHEBI:16240"/>
        <dbReference type="ChEBI" id="CHEBI:16520"/>
        <dbReference type="ChEBI" id="CHEBI:17412"/>
        <dbReference type="EC" id="1.8.3.2"/>
    </reaction>
</comment>
<protein>
    <recommendedName>
        <fullName evidence="9">Sulfhydryl oxidase</fullName>
        <ecNumber evidence="9">1.8.3.2</ecNumber>
    </recommendedName>
</protein>
<reference evidence="11 12" key="1">
    <citation type="journal article" date="2018" name="Nat. Ecol. Evol.">
        <title>Genomic signatures of mitonuclear coevolution across populations of Tigriopus californicus.</title>
        <authorList>
            <person name="Barreto F.S."/>
            <person name="Watson E.T."/>
            <person name="Lima T.G."/>
            <person name="Willett C.S."/>
            <person name="Edmands S."/>
            <person name="Li W."/>
            <person name="Burton R.S."/>
        </authorList>
    </citation>
    <scope>NUCLEOTIDE SEQUENCE [LARGE SCALE GENOMIC DNA]</scope>
    <source>
        <strain evidence="11 12">San Diego</strain>
    </source>
</reference>
<evidence type="ECO:0000256" key="6">
    <source>
        <dbReference type="ARBA" id="ARBA00023128"/>
    </source>
</evidence>
<proteinExistence type="predicted"/>
<keyword evidence="4 9" id="KW-0274">FAD</keyword>
<dbReference type="Proteomes" id="UP000318571">
    <property type="component" value="Chromosome 6"/>
</dbReference>
<dbReference type="InterPro" id="IPR017905">
    <property type="entry name" value="ERV/ALR_sulphydryl_oxidase"/>
</dbReference>
<dbReference type="FunFam" id="1.20.120.310:FF:000003">
    <property type="entry name" value="Sulfhydryl oxidase"/>
    <property type="match status" value="1"/>
</dbReference>
<keyword evidence="12" id="KW-1185">Reference proteome</keyword>
<organism evidence="11 12">
    <name type="scientific">Tigriopus californicus</name>
    <name type="common">Marine copepod</name>
    <dbReference type="NCBI Taxonomy" id="6832"/>
    <lineage>
        <taxon>Eukaryota</taxon>
        <taxon>Metazoa</taxon>
        <taxon>Ecdysozoa</taxon>
        <taxon>Arthropoda</taxon>
        <taxon>Crustacea</taxon>
        <taxon>Multicrustacea</taxon>
        <taxon>Hexanauplia</taxon>
        <taxon>Copepoda</taxon>
        <taxon>Harpacticoida</taxon>
        <taxon>Harpacticidae</taxon>
        <taxon>Tigriopus</taxon>
    </lineage>
</organism>
<dbReference type="STRING" id="6832.A0A553PN29"/>
<accession>A0A553PN29</accession>
<evidence type="ECO:0000256" key="1">
    <source>
        <dbReference type="ARBA" id="ARBA00001974"/>
    </source>
</evidence>
<dbReference type="GO" id="GO:0050660">
    <property type="term" value="F:flavin adenine dinucleotide binding"/>
    <property type="evidence" value="ECO:0007669"/>
    <property type="project" value="TreeGrafter"/>
</dbReference>
<evidence type="ECO:0000256" key="3">
    <source>
        <dbReference type="ARBA" id="ARBA00022630"/>
    </source>
</evidence>
<keyword evidence="3 9" id="KW-0285">Flavoprotein</keyword>
<evidence type="ECO:0000256" key="4">
    <source>
        <dbReference type="ARBA" id="ARBA00022827"/>
    </source>
</evidence>
<dbReference type="Gene3D" id="1.20.120.310">
    <property type="entry name" value="ERV/ALR sulfhydryl oxidase domain"/>
    <property type="match status" value="1"/>
</dbReference>
<sequence>MPRPRHSYDLADEGNEPSTFFQAQSAKTSNQGTLGPDGKPCRTCTDFRSWMKKAGSSASSNQGRPLSISEEQAAYIERDLKGCPQDKDELGRSTWKFLHTMSVNYPEKPSIQEQKDMVNFLGLFGKFYPCAPCAEDFRKDLEQNPPKVESDMALSRWLCQAHNRVNIKVGKPEFDCSKVLERWRDGWKDGSCD</sequence>
<dbReference type="Pfam" id="PF04777">
    <property type="entry name" value="Evr1_Alr"/>
    <property type="match status" value="1"/>
</dbReference>